<evidence type="ECO:0000256" key="7">
    <source>
        <dbReference type="ARBA" id="ARBA00023295"/>
    </source>
</evidence>
<feature type="domain" description="LysM" evidence="13">
    <location>
        <begin position="634"/>
        <end position="684"/>
    </location>
</feature>
<dbReference type="InterPro" id="IPR001579">
    <property type="entry name" value="Glyco_hydro_18_chit_AS"/>
</dbReference>
<dbReference type="GO" id="GO:0008061">
    <property type="term" value="F:chitin binding"/>
    <property type="evidence" value="ECO:0007669"/>
    <property type="project" value="UniProtKB-UniRule"/>
</dbReference>
<reference evidence="15" key="1">
    <citation type="submission" date="2021-03" db="EMBL/GenBank/DDBJ databases">
        <authorList>
            <person name="Tagirdzhanova G."/>
        </authorList>
    </citation>
    <scope>NUCLEOTIDE SEQUENCE</scope>
</reference>
<dbReference type="CDD" id="cd00118">
    <property type="entry name" value="LysM"/>
    <property type="match status" value="2"/>
</dbReference>
<keyword evidence="16" id="KW-1185">Reference proteome</keyword>
<evidence type="ECO:0000259" key="14">
    <source>
        <dbReference type="PROSITE" id="PS51910"/>
    </source>
</evidence>
<dbReference type="InterPro" id="IPR001223">
    <property type="entry name" value="Glyco_hydro18_cat"/>
</dbReference>
<dbReference type="GO" id="GO:0000272">
    <property type="term" value="P:polysaccharide catabolic process"/>
    <property type="evidence" value="ECO:0007669"/>
    <property type="project" value="UniProtKB-KW"/>
</dbReference>
<dbReference type="InterPro" id="IPR036861">
    <property type="entry name" value="Endochitinase-like_sf"/>
</dbReference>
<feature type="disulfide bond" evidence="9">
    <location>
        <begin position="770"/>
        <end position="782"/>
    </location>
</feature>
<dbReference type="InterPro" id="IPR036779">
    <property type="entry name" value="LysM_dom_sf"/>
</dbReference>
<dbReference type="SUPFAM" id="SSF51445">
    <property type="entry name" value="(Trans)glycosidases"/>
    <property type="match status" value="1"/>
</dbReference>
<keyword evidence="9" id="KW-1015">Disulfide bond</keyword>
<dbReference type="Proteomes" id="UP000664169">
    <property type="component" value="Unassembled WGS sequence"/>
</dbReference>
<dbReference type="PANTHER" id="PTHR11177:SF333">
    <property type="entry name" value="CHITINASE"/>
    <property type="match status" value="1"/>
</dbReference>
<gene>
    <name evidence="15" type="ORF">GOMPHAMPRED_003833</name>
</gene>
<keyword evidence="4 10" id="KW-0378">Hydrolase</keyword>
<dbReference type="Gene3D" id="3.30.60.10">
    <property type="entry name" value="Endochitinase-like"/>
    <property type="match status" value="1"/>
</dbReference>
<dbReference type="PROSITE" id="PS51782">
    <property type="entry name" value="LYSM"/>
    <property type="match status" value="2"/>
</dbReference>
<keyword evidence="8" id="KW-0624">Polysaccharide degradation</keyword>
<feature type="chain" id="PRO_5034469896" description="chitinase" evidence="11">
    <location>
        <begin position="18"/>
        <end position="1076"/>
    </location>
</feature>
<dbReference type="PROSITE" id="PS51910">
    <property type="entry name" value="GH18_2"/>
    <property type="match status" value="1"/>
</dbReference>
<evidence type="ECO:0000313" key="16">
    <source>
        <dbReference type="Proteomes" id="UP000664169"/>
    </source>
</evidence>
<dbReference type="Gene3D" id="3.10.350.10">
    <property type="entry name" value="LysM domain"/>
    <property type="match status" value="3"/>
</dbReference>
<dbReference type="Gene3D" id="3.20.20.80">
    <property type="entry name" value="Glycosidases"/>
    <property type="match status" value="1"/>
</dbReference>
<dbReference type="SMART" id="SM00636">
    <property type="entry name" value="Glyco_18"/>
    <property type="match status" value="1"/>
</dbReference>
<dbReference type="Pfam" id="PF01476">
    <property type="entry name" value="LysM"/>
    <property type="match status" value="2"/>
</dbReference>
<accession>A0A8H3FFX5</accession>
<dbReference type="Pfam" id="PF00704">
    <property type="entry name" value="Glyco_hydro_18"/>
    <property type="match status" value="1"/>
</dbReference>
<evidence type="ECO:0000259" key="12">
    <source>
        <dbReference type="PROSITE" id="PS50941"/>
    </source>
</evidence>
<dbReference type="InterPro" id="IPR011583">
    <property type="entry name" value="Chitinase_II/V-like_cat"/>
</dbReference>
<dbReference type="InterPro" id="IPR050314">
    <property type="entry name" value="Glycosyl_Hydrlase_18"/>
</dbReference>
<dbReference type="GO" id="GO:0008843">
    <property type="term" value="F:endochitinase activity"/>
    <property type="evidence" value="ECO:0007669"/>
    <property type="project" value="UniProtKB-EC"/>
</dbReference>
<evidence type="ECO:0000256" key="1">
    <source>
        <dbReference type="ARBA" id="ARBA00000822"/>
    </source>
</evidence>
<dbReference type="Pfam" id="PF00187">
    <property type="entry name" value="Chitin_bind_1"/>
    <property type="match status" value="1"/>
</dbReference>
<evidence type="ECO:0000256" key="4">
    <source>
        <dbReference type="ARBA" id="ARBA00022801"/>
    </source>
</evidence>
<evidence type="ECO:0000256" key="8">
    <source>
        <dbReference type="ARBA" id="ARBA00023326"/>
    </source>
</evidence>
<comment type="caution">
    <text evidence="9">Lacks conserved residue(s) required for the propagation of feature annotation.</text>
</comment>
<dbReference type="PROSITE" id="PS50941">
    <property type="entry name" value="CHIT_BIND_I_2"/>
    <property type="match status" value="1"/>
</dbReference>
<dbReference type="SUPFAM" id="SSF57016">
    <property type="entry name" value="Plant lectins/antimicrobial peptides"/>
    <property type="match status" value="1"/>
</dbReference>
<evidence type="ECO:0000256" key="10">
    <source>
        <dbReference type="RuleBase" id="RU000489"/>
    </source>
</evidence>
<feature type="domain" description="GH18" evidence="14">
    <location>
        <begin position="826"/>
        <end position="1076"/>
    </location>
</feature>
<dbReference type="PROSITE" id="PS01095">
    <property type="entry name" value="GH18_1"/>
    <property type="match status" value="1"/>
</dbReference>
<dbReference type="PANTHER" id="PTHR11177">
    <property type="entry name" value="CHITINASE"/>
    <property type="match status" value="1"/>
</dbReference>
<evidence type="ECO:0000256" key="11">
    <source>
        <dbReference type="SAM" id="SignalP"/>
    </source>
</evidence>
<evidence type="ECO:0000256" key="2">
    <source>
        <dbReference type="ARBA" id="ARBA00012729"/>
    </source>
</evidence>
<keyword evidence="5" id="KW-0146">Chitin degradation</keyword>
<dbReference type="EMBL" id="CAJPDQ010000023">
    <property type="protein sequence ID" value="CAF9925226.1"/>
    <property type="molecule type" value="Genomic_DNA"/>
</dbReference>
<feature type="signal peptide" evidence="11">
    <location>
        <begin position="1"/>
        <end position="17"/>
    </location>
</feature>
<evidence type="ECO:0000313" key="15">
    <source>
        <dbReference type="EMBL" id="CAF9925226.1"/>
    </source>
</evidence>
<protein>
    <recommendedName>
        <fullName evidence="2">chitinase</fullName>
        <ecNumber evidence="2">3.2.1.14</ecNumber>
    </recommendedName>
</protein>
<keyword evidence="7 10" id="KW-0326">Glycosidase</keyword>
<evidence type="ECO:0000259" key="13">
    <source>
        <dbReference type="PROSITE" id="PS51782"/>
    </source>
</evidence>
<keyword evidence="11" id="KW-0732">Signal</keyword>
<sequence length="1076" mass="117439">MASRLLLMSSLIYATRTATQFNLYPSVDPTRLQKAFNISSGCLKALNTSVVCDQTLLTMAGTVDNYLWDIDNVTALCTTDCLSSSQAWFNTWQVGPTITIPGRTIDGLNIACLTPTTNVSLDPGVAGTIVTISNDTDSTDDGSNQKRAAISTDYCLIDSYNWIGSDVIRPDCDEAINQNLTQCYDPTNVTDFNQRLSNPYPDSLLCSDCFIKMFYLRLASEYLPDLDHSDYLILQYYDILEVCGNTQMPDLIVRLPPSYSDAPGYVDGLPVNATQEPFVDGSSTIAPNATSNGTCSGQILIYNQLVTVANTITNASTINFCDALSSAYNVTSGDLYQAFTNYDCDIPYASATNLTWCVPRECSLYQAQANTSCDQVVAQISTPQYNITVQQLVQYNPNLQGTCDSLLPQYLCVDLSGGSYIPPLVNSSSTNAGQQQCGGGDGSSTGNQTIVGTGNPAVTVRPGEFIAMPQLEIRAWNLRKSIILLPKTYMSGIASLALLDHSAQLAFLLDTGIVLAPTQLSQRRLLHRQRYPQDQQLRLPQSGIVSNCDKYAKTSSGDTCQSFAAKQGIGTDQLYTWNKQLGAQGQNCASEFWADYYYCVDAPTTMTSTGAGSTTTPAPVPSPTQSGIVSNCNKYFQAHSGDTCETFAQANAITANQLYAWNTQLGAHGENCNTLFWAEEYYCIGISGKSKREEDPKAMSLNPRSTYYPLDKRDLPTGTCNAQTLCVNGACCGSDNLCGYSSKSCGSGCQHNCGAKAQCGPYALTGKQKCPLNVCCSEFGFCGSTSEFYTWTNKDDPKYSKCDPQYGSCGPVKKPSCGSGGNTVGNRNIGYYESWANTRACQKVAPEDLNLDGFTSINFAFSFFDPGSYTITPMDSNGASLYNRFTQLKQKKPGLKAYISVGGWSFTDPGPTQSAFSNMVSSAGSRAQFINRLIQFMDTYSFDGVDIDWEYPGADDRGGVEADTANYVALTKEMRAAFGSRYGLTVTIPTSYWYLQHFDLEGIQSNIDWFNLMAYDLHGTWDAQSKFVGPYIAPHTIAPHTNITEIRWCSRSFVASRCRFKQSRAGSRLVWTKLYA</sequence>
<dbReference type="InterPro" id="IPR017853">
    <property type="entry name" value="GH"/>
</dbReference>
<dbReference type="EC" id="3.2.1.14" evidence="2"/>
<organism evidence="15 16">
    <name type="scientific">Gomphillus americanus</name>
    <dbReference type="NCBI Taxonomy" id="1940652"/>
    <lineage>
        <taxon>Eukaryota</taxon>
        <taxon>Fungi</taxon>
        <taxon>Dikarya</taxon>
        <taxon>Ascomycota</taxon>
        <taxon>Pezizomycotina</taxon>
        <taxon>Lecanoromycetes</taxon>
        <taxon>OSLEUM clade</taxon>
        <taxon>Ostropomycetidae</taxon>
        <taxon>Ostropales</taxon>
        <taxon>Graphidaceae</taxon>
        <taxon>Gomphilloideae</taxon>
        <taxon>Gomphillus</taxon>
    </lineage>
</organism>
<comment type="caution">
    <text evidence="15">The sequence shown here is derived from an EMBL/GenBank/DDBJ whole genome shotgun (WGS) entry which is preliminary data.</text>
</comment>
<evidence type="ECO:0000256" key="9">
    <source>
        <dbReference type="PROSITE-ProRule" id="PRU00261"/>
    </source>
</evidence>
<keyword evidence="3 9" id="KW-0147">Chitin-binding</keyword>
<dbReference type="AlphaFoldDB" id="A0A8H3FFX5"/>
<proteinExistence type="predicted"/>
<evidence type="ECO:0000256" key="5">
    <source>
        <dbReference type="ARBA" id="ARBA00023024"/>
    </source>
</evidence>
<dbReference type="CDD" id="cd00598">
    <property type="entry name" value="GH18_chitinase-like"/>
    <property type="match status" value="1"/>
</dbReference>
<evidence type="ECO:0000256" key="6">
    <source>
        <dbReference type="ARBA" id="ARBA00023277"/>
    </source>
</evidence>
<dbReference type="InterPro" id="IPR018392">
    <property type="entry name" value="LysM"/>
</dbReference>
<feature type="domain" description="LysM" evidence="13">
    <location>
        <begin position="550"/>
        <end position="600"/>
    </location>
</feature>
<evidence type="ECO:0000256" key="3">
    <source>
        <dbReference type="ARBA" id="ARBA00022669"/>
    </source>
</evidence>
<dbReference type="GO" id="GO:0006032">
    <property type="term" value="P:chitin catabolic process"/>
    <property type="evidence" value="ECO:0007669"/>
    <property type="project" value="UniProtKB-KW"/>
</dbReference>
<comment type="catalytic activity">
    <reaction evidence="1">
        <text>Random endo-hydrolysis of N-acetyl-beta-D-glucosaminide (1-&gt;4)-beta-linkages in chitin and chitodextrins.</text>
        <dbReference type="EC" id="3.2.1.14"/>
    </reaction>
</comment>
<keyword evidence="6" id="KW-0119">Carbohydrate metabolism</keyword>
<dbReference type="CDD" id="cd00035">
    <property type="entry name" value="ChtBD1"/>
    <property type="match status" value="1"/>
</dbReference>
<dbReference type="InterPro" id="IPR001002">
    <property type="entry name" value="Chitin-bd_1"/>
</dbReference>
<dbReference type="OrthoDB" id="73875at2759"/>
<feature type="domain" description="Chitin-binding type-1" evidence="12">
    <location>
        <begin position="756"/>
        <end position="811"/>
    </location>
</feature>
<name>A0A8H3FFX5_9LECA</name>